<dbReference type="GO" id="GO:0005524">
    <property type="term" value="F:ATP binding"/>
    <property type="evidence" value="ECO:0007669"/>
    <property type="project" value="UniProtKB-KW"/>
</dbReference>
<dbReference type="CDD" id="cd03215">
    <property type="entry name" value="ABC_Carb_Monos_II"/>
    <property type="match status" value="1"/>
</dbReference>
<dbReference type="OrthoDB" id="9771863at2"/>
<evidence type="ECO:0000256" key="9">
    <source>
        <dbReference type="ARBA" id="ARBA00023136"/>
    </source>
</evidence>
<name>A0A1M5WU59_9CLOT</name>
<dbReference type="AlphaFoldDB" id="A0A1M5WU59"/>
<dbReference type="InterPro" id="IPR050107">
    <property type="entry name" value="ABC_carbohydrate_import_ATPase"/>
</dbReference>
<dbReference type="Proteomes" id="UP000184447">
    <property type="component" value="Unassembled WGS sequence"/>
</dbReference>
<reference evidence="11 12" key="1">
    <citation type="submission" date="2016-11" db="EMBL/GenBank/DDBJ databases">
        <authorList>
            <person name="Jaros S."/>
            <person name="Januszkiewicz K."/>
            <person name="Wedrychowicz H."/>
        </authorList>
    </citation>
    <scope>NUCLEOTIDE SEQUENCE [LARGE SCALE GENOMIC DNA]</scope>
    <source>
        <strain evidence="11 12">DSM 8605</strain>
    </source>
</reference>
<dbReference type="CDD" id="cd03216">
    <property type="entry name" value="ABC_Carb_Monos_I"/>
    <property type="match status" value="1"/>
</dbReference>
<dbReference type="GO" id="GO:0016887">
    <property type="term" value="F:ATP hydrolysis activity"/>
    <property type="evidence" value="ECO:0007669"/>
    <property type="project" value="InterPro"/>
</dbReference>
<dbReference type="InterPro" id="IPR003439">
    <property type="entry name" value="ABC_transporter-like_ATP-bd"/>
</dbReference>
<dbReference type="Gene3D" id="3.40.50.300">
    <property type="entry name" value="P-loop containing nucleotide triphosphate hydrolases"/>
    <property type="match status" value="2"/>
</dbReference>
<evidence type="ECO:0000313" key="12">
    <source>
        <dbReference type="Proteomes" id="UP000184447"/>
    </source>
</evidence>
<dbReference type="GO" id="GO:0005886">
    <property type="term" value="C:plasma membrane"/>
    <property type="evidence" value="ECO:0007669"/>
    <property type="project" value="UniProtKB-SubCell"/>
</dbReference>
<dbReference type="InterPro" id="IPR027417">
    <property type="entry name" value="P-loop_NTPase"/>
</dbReference>
<dbReference type="FunFam" id="3.40.50.300:FF:000127">
    <property type="entry name" value="Ribose import ATP-binding protein RbsA"/>
    <property type="match status" value="1"/>
</dbReference>
<feature type="domain" description="ABC transporter" evidence="10">
    <location>
        <begin position="256"/>
        <end position="495"/>
    </location>
</feature>
<dbReference type="PANTHER" id="PTHR43790">
    <property type="entry name" value="CARBOHYDRATE TRANSPORT ATP-BINDING PROTEIN MG119-RELATED"/>
    <property type="match status" value="1"/>
</dbReference>
<dbReference type="SUPFAM" id="SSF52540">
    <property type="entry name" value="P-loop containing nucleoside triphosphate hydrolases"/>
    <property type="match status" value="2"/>
</dbReference>
<dbReference type="InterPro" id="IPR003593">
    <property type="entry name" value="AAA+_ATPase"/>
</dbReference>
<dbReference type="SMART" id="SM00382">
    <property type="entry name" value="AAA"/>
    <property type="match status" value="2"/>
</dbReference>
<keyword evidence="5" id="KW-0677">Repeat</keyword>
<keyword evidence="8" id="KW-1278">Translocase</keyword>
<gene>
    <name evidence="11" type="ORF">SAMN02745207_03138</name>
</gene>
<dbReference type="PROSITE" id="PS00211">
    <property type="entry name" value="ABC_TRANSPORTER_1"/>
    <property type="match status" value="1"/>
</dbReference>
<keyword evidence="7 11" id="KW-0067">ATP-binding</keyword>
<sequence length="498" mass="55955">MNELLRMEGIEKSFPGVKALSGVNLQIVEGELHALIGENGAGKSTLMKILAGVHSKDEGKIFIKGKEIEELTPDLAQKMGVGIIYQEFNLFSDLSVAENIFIRREPKNPTFKFVIDDRKLNKMAQEVLDRLDLKINPSTLVKKLSVAEQQMVEIAKALSMNTEILVMDEPTAALTNSEIIELFKVIKDLKNQGVGIVYISHRLEELEEICDRVTILRDGQYIKTMDYKGLSMEDLVSLMVGRSMEDKFPHRKERNIDKQNIMLEVKKMKRANVLNVKDFKLYSGEILGLYGLMGSGRTEFARALFGVDKVEEMDVEMFGKKYQVKSTSEAIKLGLGYLTEDRKKDGLALSQSVEYNVNLPNLKIISSLGVIDDKKASNAATKYVKELSIKTPSINQLTTNLSGGNQQKICIAKWLNRHSKIIIFDEPTRGIDVGAKYEVYELMIKLADMGIGVIMISSELPEIIGISDRVMVMREGEFSGEIFKKDFTEEKILSYAVS</sequence>
<evidence type="ECO:0000256" key="2">
    <source>
        <dbReference type="ARBA" id="ARBA00022448"/>
    </source>
</evidence>
<accession>A0A1M5WU59</accession>
<evidence type="ECO:0000256" key="4">
    <source>
        <dbReference type="ARBA" id="ARBA00022597"/>
    </source>
</evidence>
<evidence type="ECO:0000256" key="3">
    <source>
        <dbReference type="ARBA" id="ARBA00022475"/>
    </source>
</evidence>
<keyword evidence="6" id="KW-0547">Nucleotide-binding</keyword>
<evidence type="ECO:0000259" key="10">
    <source>
        <dbReference type="PROSITE" id="PS50893"/>
    </source>
</evidence>
<evidence type="ECO:0000256" key="5">
    <source>
        <dbReference type="ARBA" id="ARBA00022737"/>
    </source>
</evidence>
<comment type="subcellular location">
    <subcellularLocation>
        <location evidence="1">Cell membrane</location>
        <topology evidence="1">Peripheral membrane protein</topology>
    </subcellularLocation>
</comment>
<dbReference type="RefSeq" id="WP_143160563.1">
    <property type="nucleotide sequence ID" value="NZ_FQXM01000020.1"/>
</dbReference>
<keyword evidence="3" id="KW-1003">Cell membrane</keyword>
<keyword evidence="12" id="KW-1185">Reference proteome</keyword>
<feature type="domain" description="ABC transporter" evidence="10">
    <location>
        <begin position="5"/>
        <end position="243"/>
    </location>
</feature>
<evidence type="ECO:0000256" key="8">
    <source>
        <dbReference type="ARBA" id="ARBA00022967"/>
    </source>
</evidence>
<keyword evidence="9" id="KW-0472">Membrane</keyword>
<dbReference type="PROSITE" id="PS50893">
    <property type="entry name" value="ABC_TRANSPORTER_2"/>
    <property type="match status" value="2"/>
</dbReference>
<keyword evidence="2" id="KW-0813">Transport</keyword>
<evidence type="ECO:0000256" key="6">
    <source>
        <dbReference type="ARBA" id="ARBA00022741"/>
    </source>
</evidence>
<organism evidence="11 12">
    <name type="scientific">Clostridium grantii DSM 8605</name>
    <dbReference type="NCBI Taxonomy" id="1121316"/>
    <lineage>
        <taxon>Bacteria</taxon>
        <taxon>Bacillati</taxon>
        <taxon>Bacillota</taxon>
        <taxon>Clostridia</taxon>
        <taxon>Eubacteriales</taxon>
        <taxon>Clostridiaceae</taxon>
        <taxon>Clostridium</taxon>
    </lineage>
</organism>
<dbReference type="InterPro" id="IPR017871">
    <property type="entry name" value="ABC_transporter-like_CS"/>
</dbReference>
<dbReference type="PANTHER" id="PTHR43790:SF3">
    <property type="entry name" value="D-ALLOSE IMPORT ATP-BINDING PROTEIN ALSA-RELATED"/>
    <property type="match status" value="1"/>
</dbReference>
<dbReference type="Pfam" id="PF00005">
    <property type="entry name" value="ABC_tran"/>
    <property type="match status" value="2"/>
</dbReference>
<protein>
    <submittedName>
        <fullName evidence="11">Ribose transport system ATP-binding protein</fullName>
    </submittedName>
</protein>
<proteinExistence type="predicted"/>
<evidence type="ECO:0000256" key="1">
    <source>
        <dbReference type="ARBA" id="ARBA00004202"/>
    </source>
</evidence>
<dbReference type="EMBL" id="FQXM01000020">
    <property type="protein sequence ID" value="SHH91129.1"/>
    <property type="molecule type" value="Genomic_DNA"/>
</dbReference>
<keyword evidence="4" id="KW-0762">Sugar transport</keyword>
<dbReference type="STRING" id="1121316.SAMN02745207_03138"/>
<evidence type="ECO:0000313" key="11">
    <source>
        <dbReference type="EMBL" id="SHH91129.1"/>
    </source>
</evidence>
<evidence type="ECO:0000256" key="7">
    <source>
        <dbReference type="ARBA" id="ARBA00022840"/>
    </source>
</evidence>